<dbReference type="SUPFAM" id="SSF88723">
    <property type="entry name" value="PIN domain-like"/>
    <property type="match status" value="1"/>
</dbReference>
<accession>A0AAV8VW74</accession>
<gene>
    <name evidence="4" type="ORF">NQ315_008086</name>
</gene>
<keyword evidence="5" id="KW-1185">Reference proteome</keyword>
<dbReference type="PANTHER" id="PTHR15665:SF1">
    <property type="entry name" value="PROTEIN ASTEROID HOMOLOG 1"/>
    <property type="match status" value="1"/>
</dbReference>
<evidence type="ECO:0000256" key="1">
    <source>
        <dbReference type="ARBA" id="ARBA00007398"/>
    </source>
</evidence>
<dbReference type="InterPro" id="IPR029060">
    <property type="entry name" value="PIN-like_dom_sf"/>
</dbReference>
<evidence type="ECO:0000313" key="4">
    <source>
        <dbReference type="EMBL" id="KAJ8918390.1"/>
    </source>
</evidence>
<name>A0AAV8VW74_9CUCU</name>
<feature type="domain" description="XPG N-terminal" evidence="3">
    <location>
        <begin position="1"/>
        <end position="98"/>
    </location>
</feature>
<feature type="compositionally biased region" description="Acidic residues" evidence="2">
    <location>
        <begin position="312"/>
        <end position="324"/>
    </location>
</feature>
<comment type="caution">
    <text evidence="4">The sequence shown here is derived from an EMBL/GenBank/DDBJ whole genome shotgun (WGS) entry which is preliminary data.</text>
</comment>
<sequence length="616" mass="70555">MGIRGLTTFIQNRSNLYLEEYELHDTSLVIDGNAIACQLYKWHCKSNDCFGGDYDKYAAVVENLFEMLNVCNVTPYVIFDGGYETRKVATIISRMKNRIQSAQQLSSVTEHSVSVFPLFLRETFLDVLIRLNIKCVRCDFECDTEIANIARTLNCPIYRVEKFLKSFGGLDKKNLPILAVLLGNDYVKRSAFSMFFNNLKMQKCHGNQSNQQKIIKSLIVWLQNESAESAVKKVLSRYKCRRRQFVFKKIQAAIKGYNCTDSIYLRYLGITPVRDTAAVEINVDICSIDKENSEEISEKDLSDSEEGTSSATDEDEIDFNFDNEEPDLDIPSIFSDKYRRCLLPPCFMDILIQNKYYSIPQIENDALEYSHAVSSEILSAIQRILRGSGEDNLICLARNNNGQNVGMCSTRKELDKKINKLNASPTNIKKTIRSDKTGIIDALENISYNDSLMALDRLYSNFHMDVKMETNHRLFDRNVVHSMAQFQSCLLHLKYLNNLLNLPFASFIASDIFNGTFIYNLTINFMKRPNLDNYIALIFKDSPTVLDSVTLVIKEIRRICENSVICTAPPRRRRKKKKRKEADVVKNCDSEDCSDSDKEECCLDPNNKYSALLSIL</sequence>
<comment type="similarity">
    <text evidence="1">Belongs to the asteroid family.</text>
</comment>
<evidence type="ECO:0000259" key="3">
    <source>
        <dbReference type="Pfam" id="PF00752"/>
    </source>
</evidence>
<dbReference type="EMBL" id="JANEYG010000026">
    <property type="protein sequence ID" value="KAJ8918390.1"/>
    <property type="molecule type" value="Genomic_DNA"/>
</dbReference>
<evidence type="ECO:0000313" key="5">
    <source>
        <dbReference type="Proteomes" id="UP001159042"/>
    </source>
</evidence>
<evidence type="ECO:0000256" key="2">
    <source>
        <dbReference type="SAM" id="MobiDB-lite"/>
    </source>
</evidence>
<dbReference type="Proteomes" id="UP001159042">
    <property type="component" value="Unassembled WGS sequence"/>
</dbReference>
<feature type="region of interest" description="Disordered" evidence="2">
    <location>
        <begin position="294"/>
        <end position="324"/>
    </location>
</feature>
<proteinExistence type="inferred from homology"/>
<protein>
    <recommendedName>
        <fullName evidence="3">XPG N-terminal domain-containing protein</fullName>
    </recommendedName>
</protein>
<dbReference type="InterPro" id="IPR006085">
    <property type="entry name" value="XPG_DNA_repair_N"/>
</dbReference>
<dbReference type="AlphaFoldDB" id="A0AAV8VW74"/>
<dbReference type="Gene3D" id="3.40.50.1010">
    <property type="entry name" value="5'-nuclease"/>
    <property type="match status" value="1"/>
</dbReference>
<dbReference type="Pfam" id="PF00752">
    <property type="entry name" value="XPG_N"/>
    <property type="match status" value="1"/>
</dbReference>
<dbReference type="GO" id="GO:0004518">
    <property type="term" value="F:nuclease activity"/>
    <property type="evidence" value="ECO:0007669"/>
    <property type="project" value="InterPro"/>
</dbReference>
<dbReference type="PANTHER" id="PTHR15665">
    <property type="entry name" value="ASTEROID PROTEIN"/>
    <property type="match status" value="1"/>
</dbReference>
<organism evidence="4 5">
    <name type="scientific">Exocentrus adspersus</name>
    <dbReference type="NCBI Taxonomy" id="1586481"/>
    <lineage>
        <taxon>Eukaryota</taxon>
        <taxon>Metazoa</taxon>
        <taxon>Ecdysozoa</taxon>
        <taxon>Arthropoda</taxon>
        <taxon>Hexapoda</taxon>
        <taxon>Insecta</taxon>
        <taxon>Pterygota</taxon>
        <taxon>Neoptera</taxon>
        <taxon>Endopterygota</taxon>
        <taxon>Coleoptera</taxon>
        <taxon>Polyphaga</taxon>
        <taxon>Cucujiformia</taxon>
        <taxon>Chrysomeloidea</taxon>
        <taxon>Cerambycidae</taxon>
        <taxon>Lamiinae</taxon>
        <taxon>Acanthocinini</taxon>
        <taxon>Exocentrus</taxon>
    </lineage>
</organism>
<dbReference type="InterPro" id="IPR026832">
    <property type="entry name" value="Asteroid"/>
</dbReference>
<reference evidence="4 5" key="1">
    <citation type="journal article" date="2023" name="Insect Mol. Biol.">
        <title>Genome sequencing provides insights into the evolution of gene families encoding plant cell wall-degrading enzymes in longhorned beetles.</title>
        <authorList>
            <person name="Shin N.R."/>
            <person name="Okamura Y."/>
            <person name="Kirsch R."/>
            <person name="Pauchet Y."/>
        </authorList>
    </citation>
    <scope>NUCLEOTIDE SEQUENCE [LARGE SCALE GENOMIC DNA]</scope>
    <source>
        <strain evidence="4">EAD_L_NR</strain>
    </source>
</reference>